<dbReference type="GO" id="GO:0043856">
    <property type="term" value="F:anti-sigma factor antagonist activity"/>
    <property type="evidence" value="ECO:0007669"/>
    <property type="project" value="InterPro"/>
</dbReference>
<proteinExistence type="inferred from homology"/>
<dbReference type="InterPro" id="IPR003658">
    <property type="entry name" value="Anti-sigma_ant"/>
</dbReference>
<keyword evidence="5" id="KW-1185">Reference proteome</keyword>
<evidence type="ECO:0000313" key="4">
    <source>
        <dbReference type="EMBL" id="KAA9161878.1"/>
    </source>
</evidence>
<protein>
    <recommendedName>
        <fullName evidence="2">Anti-sigma factor antagonist</fullName>
    </recommendedName>
</protein>
<evidence type="ECO:0000313" key="5">
    <source>
        <dbReference type="Proteomes" id="UP000319769"/>
    </source>
</evidence>
<dbReference type="CDD" id="cd07043">
    <property type="entry name" value="STAS_anti-anti-sigma_factors"/>
    <property type="match status" value="1"/>
</dbReference>
<dbReference type="PANTHER" id="PTHR33495">
    <property type="entry name" value="ANTI-SIGMA FACTOR ANTAGONIST TM_1081-RELATED-RELATED"/>
    <property type="match status" value="1"/>
</dbReference>
<comment type="similarity">
    <text evidence="1 2">Belongs to the anti-sigma-factor antagonist family.</text>
</comment>
<dbReference type="PANTHER" id="PTHR33495:SF2">
    <property type="entry name" value="ANTI-SIGMA FACTOR ANTAGONIST TM_1081-RELATED"/>
    <property type="match status" value="1"/>
</dbReference>
<evidence type="ECO:0000256" key="1">
    <source>
        <dbReference type="ARBA" id="ARBA00009013"/>
    </source>
</evidence>
<sequence>MGLTVECAHTPESVVVVADGEVDASTAARFKETVADARENGKHADVYLDLTAVTFLDSAGLAALVEVASQCHNADQKLRLVCTTRAVLNPIKLTGLDQVFTIVDSRP</sequence>
<dbReference type="PROSITE" id="PS50801">
    <property type="entry name" value="STAS"/>
    <property type="match status" value="1"/>
</dbReference>
<gene>
    <name evidence="4" type="ORF">FPZ12_013555</name>
</gene>
<evidence type="ECO:0000256" key="2">
    <source>
        <dbReference type="RuleBase" id="RU003749"/>
    </source>
</evidence>
<feature type="domain" description="STAS" evidence="3">
    <location>
        <begin position="3"/>
        <end position="107"/>
    </location>
</feature>
<dbReference type="SUPFAM" id="SSF52091">
    <property type="entry name" value="SpoIIaa-like"/>
    <property type="match status" value="1"/>
</dbReference>
<dbReference type="Gene3D" id="3.30.750.24">
    <property type="entry name" value="STAS domain"/>
    <property type="match status" value="1"/>
</dbReference>
<dbReference type="InterPro" id="IPR002645">
    <property type="entry name" value="STAS_dom"/>
</dbReference>
<dbReference type="Proteomes" id="UP000319769">
    <property type="component" value="Unassembled WGS sequence"/>
</dbReference>
<dbReference type="OrthoDB" id="3628156at2"/>
<dbReference type="EMBL" id="VMNW02000015">
    <property type="protein sequence ID" value="KAA9161878.1"/>
    <property type="molecule type" value="Genomic_DNA"/>
</dbReference>
<accession>A0A5N0V8Q0</accession>
<dbReference type="AlphaFoldDB" id="A0A5N0V8Q0"/>
<dbReference type="InterPro" id="IPR036513">
    <property type="entry name" value="STAS_dom_sf"/>
</dbReference>
<reference evidence="4" key="1">
    <citation type="submission" date="2019-09" db="EMBL/GenBank/DDBJ databases">
        <authorList>
            <person name="Teo W.F.A."/>
            <person name="Duangmal K."/>
        </authorList>
    </citation>
    <scope>NUCLEOTIDE SEQUENCE [LARGE SCALE GENOMIC DNA]</scope>
    <source>
        <strain evidence="4">K81G1</strain>
    </source>
</reference>
<evidence type="ECO:0000259" key="3">
    <source>
        <dbReference type="PROSITE" id="PS50801"/>
    </source>
</evidence>
<comment type="caution">
    <text evidence="4">The sequence shown here is derived from an EMBL/GenBank/DDBJ whole genome shotgun (WGS) entry which is preliminary data.</text>
</comment>
<dbReference type="Pfam" id="PF01740">
    <property type="entry name" value="STAS"/>
    <property type="match status" value="1"/>
</dbReference>
<dbReference type="NCBIfam" id="TIGR00377">
    <property type="entry name" value="ant_ant_sig"/>
    <property type="match status" value="1"/>
</dbReference>
<name>A0A5N0V8Q0_9PSEU</name>
<organism evidence="4 5">
    <name type="scientific">Amycolatopsis acidicola</name>
    <dbReference type="NCBI Taxonomy" id="2596893"/>
    <lineage>
        <taxon>Bacteria</taxon>
        <taxon>Bacillati</taxon>
        <taxon>Actinomycetota</taxon>
        <taxon>Actinomycetes</taxon>
        <taxon>Pseudonocardiales</taxon>
        <taxon>Pseudonocardiaceae</taxon>
        <taxon>Amycolatopsis</taxon>
    </lineage>
</organism>